<sequence length="595" mass="62177">MAFGGLKKLVALCLIDRLAKQPANPLPKGIGFDARDPGFSSTLKEAQGAEDMGATLVVSVDVVIIGSGAGGGVAAANLAKAGLHVLVLEKGSWVPSTDLEQQEPDGYASLYEQAGSMQDSEAVFSVLAGSTLGGGTRVNWCASFRTPAHVRKEWSADLGLEAFAGAEYERALDAVCERLHVRTGFKHSQLCHTLAAGCEELDIPFSEVKRNCTLDECSTYCALGCKRGGKQDSVRGWLAEACEHGAKILTGAWADKIALGPAVGGRPRSAEGVLVRPAQGPLKSAVSIAVRAGAVISSAGSLHTPALLLRSGVTCRGNVGRHLRLHPVCMTMGLLSSPPKRPATLPDLEDLGVQSVAARVGSVRPWDGTGMSVFSAALGDWEGSGYGSLLYTPQIMPAMTAATLPWVSPADYKKLLARMGDLAIFLTIVRDTGEGEIKLDADGQPMVHYALSKRDKATMLAGVRRAAEVMAAAGADAVLDLEPHARARFLFVEGGGDGAAAALPLFASDADEEALRESDAHQMGTARLGRDPETSVLDADGACWEVAGLYALDASTFPTATGVNPMVTTEAISYMLSARLAAKLRRREADGNAGD</sequence>
<keyword evidence="8" id="KW-0274">FAD</keyword>
<dbReference type="AlphaFoldDB" id="A0AAD9MKX6"/>
<dbReference type="GO" id="GO:0016020">
    <property type="term" value="C:membrane"/>
    <property type="evidence" value="ECO:0007669"/>
    <property type="project" value="UniProtKB-SubCell"/>
</dbReference>
<dbReference type="InterPro" id="IPR036188">
    <property type="entry name" value="FAD/NAD-bd_sf"/>
</dbReference>
<evidence type="ECO:0000256" key="8">
    <source>
        <dbReference type="ARBA" id="ARBA00022827"/>
    </source>
</evidence>
<evidence type="ECO:0000256" key="5">
    <source>
        <dbReference type="ARBA" id="ARBA00013125"/>
    </source>
</evidence>
<dbReference type="Pfam" id="PF00732">
    <property type="entry name" value="GMC_oxred_N"/>
    <property type="match status" value="1"/>
</dbReference>
<accession>A0AAD9MKX6</accession>
<comment type="similarity">
    <text evidence="4 12">Belongs to the GMC oxidoreductase family.</text>
</comment>
<name>A0AAD9MKX6_PROWI</name>
<evidence type="ECO:0000256" key="4">
    <source>
        <dbReference type="ARBA" id="ARBA00010790"/>
    </source>
</evidence>
<dbReference type="GO" id="GO:0046577">
    <property type="term" value="F:long-chain-alcohol oxidase activity"/>
    <property type="evidence" value="ECO:0007669"/>
    <property type="project" value="UniProtKB-EC"/>
</dbReference>
<dbReference type="PANTHER" id="PTHR46056">
    <property type="entry name" value="LONG-CHAIN-ALCOHOL OXIDASE"/>
    <property type="match status" value="1"/>
</dbReference>
<evidence type="ECO:0000256" key="3">
    <source>
        <dbReference type="ARBA" id="ARBA00004370"/>
    </source>
</evidence>
<keyword evidence="6" id="KW-0285">Flavoprotein</keyword>
<dbReference type="InterPro" id="IPR000172">
    <property type="entry name" value="GMC_OxRdtase_N"/>
</dbReference>
<evidence type="ECO:0000259" key="14">
    <source>
        <dbReference type="Pfam" id="PF00732"/>
    </source>
</evidence>
<evidence type="ECO:0000256" key="11">
    <source>
        <dbReference type="ARBA" id="ARBA00023136"/>
    </source>
</evidence>
<comment type="function">
    <text evidence="2 12">Long-chain fatty alcohol oxidase involved in the omega-oxidation pathway of lipid degradation.</text>
</comment>
<evidence type="ECO:0000256" key="2">
    <source>
        <dbReference type="ARBA" id="ARBA00003842"/>
    </source>
</evidence>
<dbReference type="InterPro" id="IPR003953">
    <property type="entry name" value="FAD-dep_OxRdtase_2_FAD-bd"/>
</dbReference>
<evidence type="ECO:0000313" key="18">
    <source>
        <dbReference type="Proteomes" id="UP001255856"/>
    </source>
</evidence>
<dbReference type="EMBL" id="JASFZW010000007">
    <property type="protein sequence ID" value="KAK2077148.1"/>
    <property type="molecule type" value="Genomic_DNA"/>
</dbReference>
<evidence type="ECO:0000256" key="9">
    <source>
        <dbReference type="ARBA" id="ARBA00022989"/>
    </source>
</evidence>
<comment type="catalytic activity">
    <reaction evidence="1 12">
        <text>a long-chain primary fatty alcohol + O2 = a long-chain fatty aldehyde + H2O2</text>
        <dbReference type="Rhea" id="RHEA:22756"/>
        <dbReference type="ChEBI" id="CHEBI:15379"/>
        <dbReference type="ChEBI" id="CHEBI:16240"/>
        <dbReference type="ChEBI" id="CHEBI:17176"/>
        <dbReference type="ChEBI" id="CHEBI:77396"/>
        <dbReference type="EC" id="1.1.3.20"/>
    </reaction>
</comment>
<evidence type="ECO:0000256" key="1">
    <source>
        <dbReference type="ARBA" id="ARBA00000920"/>
    </source>
</evidence>
<dbReference type="GO" id="GO:0050660">
    <property type="term" value="F:flavin adenine dinucleotide binding"/>
    <property type="evidence" value="ECO:0007669"/>
    <property type="project" value="InterPro"/>
</dbReference>
<dbReference type="EC" id="1.1.3.20" evidence="5 12"/>
<organism evidence="17 18">
    <name type="scientific">Prototheca wickerhamii</name>
    <dbReference type="NCBI Taxonomy" id="3111"/>
    <lineage>
        <taxon>Eukaryota</taxon>
        <taxon>Viridiplantae</taxon>
        <taxon>Chlorophyta</taxon>
        <taxon>core chlorophytes</taxon>
        <taxon>Trebouxiophyceae</taxon>
        <taxon>Chlorellales</taxon>
        <taxon>Chlorellaceae</taxon>
        <taxon>Prototheca</taxon>
    </lineage>
</organism>
<evidence type="ECO:0000256" key="7">
    <source>
        <dbReference type="ARBA" id="ARBA00022692"/>
    </source>
</evidence>
<evidence type="ECO:0000256" key="6">
    <source>
        <dbReference type="ARBA" id="ARBA00022630"/>
    </source>
</evidence>
<dbReference type="PANTHER" id="PTHR46056:SF12">
    <property type="entry name" value="LONG-CHAIN-ALCOHOL OXIDASE"/>
    <property type="match status" value="1"/>
</dbReference>
<dbReference type="InterPro" id="IPR007867">
    <property type="entry name" value="GMC_OxRtase_C"/>
</dbReference>
<comment type="subcellular location">
    <subcellularLocation>
        <location evidence="3 12">Membrane</location>
    </subcellularLocation>
</comment>
<comment type="caution">
    <text evidence="17">The sequence shown here is derived from an EMBL/GenBank/DDBJ whole genome shotgun (WGS) entry which is preliminary data.</text>
</comment>
<evidence type="ECO:0000256" key="12">
    <source>
        <dbReference type="PIRNR" id="PIRNR028937"/>
    </source>
</evidence>
<feature type="domain" description="Glucose-methanol-choline oxidoreductase C-terminal" evidence="16">
    <location>
        <begin position="434"/>
        <end position="572"/>
    </location>
</feature>
<feature type="domain" description="FAD-dependent oxidoreductase 2 FAD-binding" evidence="15">
    <location>
        <begin position="61"/>
        <end position="92"/>
    </location>
</feature>
<dbReference type="Pfam" id="PF05199">
    <property type="entry name" value="GMC_oxred_C"/>
    <property type="match status" value="1"/>
</dbReference>
<protein>
    <recommendedName>
        <fullName evidence="5 12">Long-chain-alcohol oxidase</fullName>
        <ecNumber evidence="5 12">1.1.3.20</ecNumber>
    </recommendedName>
</protein>
<keyword evidence="10 12" id="KW-0560">Oxidoreductase</keyword>
<keyword evidence="9" id="KW-1133">Transmembrane helix</keyword>
<evidence type="ECO:0000256" key="10">
    <source>
        <dbReference type="ARBA" id="ARBA00023002"/>
    </source>
</evidence>
<dbReference type="Pfam" id="PF00890">
    <property type="entry name" value="FAD_binding_2"/>
    <property type="match status" value="1"/>
</dbReference>
<feature type="active site" description="Proton acceptor" evidence="13">
    <location>
        <position position="521"/>
    </location>
</feature>
<feature type="domain" description="Glucose-methanol-choline oxidoreductase N-terminal" evidence="14">
    <location>
        <begin position="107"/>
        <end position="328"/>
    </location>
</feature>
<evidence type="ECO:0000256" key="13">
    <source>
        <dbReference type="PIRSR" id="PIRSR028937-1"/>
    </source>
</evidence>
<keyword evidence="11 12" id="KW-0472">Membrane</keyword>
<evidence type="ECO:0000313" key="17">
    <source>
        <dbReference type="EMBL" id="KAK2077148.1"/>
    </source>
</evidence>
<proteinExistence type="inferred from homology"/>
<reference evidence="17" key="1">
    <citation type="submission" date="2021-01" db="EMBL/GenBank/DDBJ databases">
        <authorList>
            <person name="Eckstrom K.M.E."/>
        </authorList>
    </citation>
    <scope>NUCLEOTIDE SEQUENCE</scope>
    <source>
        <strain evidence="17">UVCC 0001</strain>
    </source>
</reference>
<keyword evidence="7" id="KW-0812">Transmembrane</keyword>
<dbReference type="InterPro" id="IPR012400">
    <property type="entry name" value="Long_Oxdase"/>
</dbReference>
<gene>
    <name evidence="17" type="ORF">QBZ16_004782</name>
</gene>
<dbReference type="Proteomes" id="UP001255856">
    <property type="component" value="Unassembled WGS sequence"/>
</dbReference>
<keyword evidence="18" id="KW-1185">Reference proteome</keyword>
<dbReference type="Gene3D" id="3.50.50.60">
    <property type="entry name" value="FAD/NAD(P)-binding domain"/>
    <property type="match status" value="2"/>
</dbReference>
<dbReference type="PIRSF" id="PIRSF028937">
    <property type="entry name" value="Lg_Ch_AO"/>
    <property type="match status" value="1"/>
</dbReference>
<dbReference type="SUPFAM" id="SSF51905">
    <property type="entry name" value="FAD/NAD(P)-binding domain"/>
    <property type="match status" value="1"/>
</dbReference>
<evidence type="ECO:0000259" key="16">
    <source>
        <dbReference type="Pfam" id="PF05199"/>
    </source>
</evidence>
<evidence type="ECO:0000259" key="15">
    <source>
        <dbReference type="Pfam" id="PF00890"/>
    </source>
</evidence>